<organism evidence="2 3">
    <name type="scientific">Verruconis gallopava</name>
    <dbReference type="NCBI Taxonomy" id="253628"/>
    <lineage>
        <taxon>Eukaryota</taxon>
        <taxon>Fungi</taxon>
        <taxon>Dikarya</taxon>
        <taxon>Ascomycota</taxon>
        <taxon>Pezizomycotina</taxon>
        <taxon>Dothideomycetes</taxon>
        <taxon>Pleosporomycetidae</taxon>
        <taxon>Venturiales</taxon>
        <taxon>Sympoventuriaceae</taxon>
        <taxon>Verruconis</taxon>
    </lineage>
</organism>
<evidence type="ECO:0000313" key="3">
    <source>
        <dbReference type="Proteomes" id="UP000053259"/>
    </source>
</evidence>
<evidence type="ECO:0000256" key="1">
    <source>
        <dbReference type="SAM" id="MobiDB-lite"/>
    </source>
</evidence>
<dbReference type="VEuPathDB" id="FungiDB:PV09_00655"/>
<accession>A0A0D2BBI9</accession>
<feature type="region of interest" description="Disordered" evidence="1">
    <location>
        <begin position="104"/>
        <end position="179"/>
    </location>
</feature>
<sequence length="179" mass="19150">MASSLSVPSSTSPGLTPNSRSEAEIALAYNAFHQTSSAGKPQATTPTAEDLPMRPALKTRTSSNYQAAAALAHVSFEPPYPTDETAQAVRGTLSRGTTQVVLDKMATEDPGETLLSKRQSREGARRTSEVAADGGSIARPGLNTRQSYNEQDLKRMMTEKLMQDDDSKSPDAAGYESIR</sequence>
<feature type="compositionally biased region" description="Low complexity" evidence="1">
    <location>
        <begin position="1"/>
        <end position="17"/>
    </location>
</feature>
<dbReference type="GeneID" id="27308628"/>
<dbReference type="RefSeq" id="XP_016218578.1">
    <property type="nucleotide sequence ID" value="XM_016353425.1"/>
</dbReference>
<dbReference type="AlphaFoldDB" id="A0A0D2BBI9"/>
<keyword evidence="3" id="KW-1185">Reference proteome</keyword>
<dbReference type="OrthoDB" id="3910669at2759"/>
<feature type="compositionally biased region" description="Polar residues" evidence="1">
    <location>
        <begin position="32"/>
        <end position="47"/>
    </location>
</feature>
<gene>
    <name evidence="2" type="ORF">PV09_00655</name>
</gene>
<feature type="compositionally biased region" description="Basic and acidic residues" evidence="1">
    <location>
        <begin position="119"/>
        <end position="128"/>
    </location>
</feature>
<evidence type="ECO:0000313" key="2">
    <source>
        <dbReference type="EMBL" id="KIW08709.1"/>
    </source>
</evidence>
<dbReference type="EMBL" id="KN847530">
    <property type="protein sequence ID" value="KIW08709.1"/>
    <property type="molecule type" value="Genomic_DNA"/>
</dbReference>
<feature type="region of interest" description="Disordered" evidence="1">
    <location>
        <begin position="1"/>
        <end position="57"/>
    </location>
</feature>
<proteinExistence type="predicted"/>
<name>A0A0D2BBI9_9PEZI</name>
<reference evidence="2 3" key="1">
    <citation type="submission" date="2015-01" db="EMBL/GenBank/DDBJ databases">
        <title>The Genome Sequence of Ochroconis gallopava CBS43764.</title>
        <authorList>
            <consortium name="The Broad Institute Genomics Platform"/>
            <person name="Cuomo C."/>
            <person name="de Hoog S."/>
            <person name="Gorbushina A."/>
            <person name="Stielow B."/>
            <person name="Teixiera M."/>
            <person name="Abouelleil A."/>
            <person name="Chapman S.B."/>
            <person name="Priest M."/>
            <person name="Young S.K."/>
            <person name="Wortman J."/>
            <person name="Nusbaum C."/>
            <person name="Birren B."/>
        </authorList>
    </citation>
    <scope>NUCLEOTIDE SEQUENCE [LARGE SCALE GENOMIC DNA]</scope>
    <source>
        <strain evidence="2 3">CBS 43764</strain>
    </source>
</reference>
<protein>
    <submittedName>
        <fullName evidence="2">Uncharacterized protein</fullName>
    </submittedName>
</protein>
<dbReference type="HOGENOM" id="CLU_1504595_0_0_1"/>
<dbReference type="Proteomes" id="UP000053259">
    <property type="component" value="Unassembled WGS sequence"/>
</dbReference>
<feature type="compositionally biased region" description="Basic and acidic residues" evidence="1">
    <location>
        <begin position="151"/>
        <end position="169"/>
    </location>
</feature>
<dbReference type="InParanoid" id="A0A0D2BBI9"/>